<evidence type="ECO:0000256" key="2">
    <source>
        <dbReference type="HAMAP-Rule" id="MF_02087"/>
    </source>
</evidence>
<dbReference type="PIRSF" id="PIRSF004848">
    <property type="entry name" value="YBL036c_PLPDEIII"/>
    <property type="match status" value="1"/>
</dbReference>
<evidence type="ECO:0000313" key="7">
    <source>
        <dbReference type="Proteomes" id="UP000286947"/>
    </source>
</evidence>
<sequence>MSDIPLQLHHIQQRIARACAQAGRSADQVQLLAVSKTFGTDAIAQAIAAGQLAFGENYVTEAVTKIQHFMSHAPSLQWHMIGPLQSNKTRAVAQHFQWVHSVDRMKIARRLSEQRPDSLDDLQVCLEVNVSAEQSKSGVMPEEVAAMAAEIVRLPKLKLRGLMCIPEPSTDPVAQRQPFALLRELLHDLQRAGHAVDTLSMGMSDDLEAAIQEGATIVRVGRAIFGQRDYGQKVKI</sequence>
<evidence type="ECO:0000256" key="1">
    <source>
        <dbReference type="ARBA" id="ARBA00022898"/>
    </source>
</evidence>
<dbReference type="RefSeq" id="WP_126981103.1">
    <property type="nucleotide sequence ID" value="NZ_PQSP01000012.1"/>
</dbReference>
<comment type="cofactor">
    <cofactor evidence="3">
        <name>pyridoxal 5'-phosphate</name>
        <dbReference type="ChEBI" id="CHEBI:597326"/>
    </cofactor>
</comment>
<feature type="domain" description="Alanine racemase N-terminal" evidence="5">
    <location>
        <begin position="8"/>
        <end position="228"/>
    </location>
</feature>
<organism evidence="6 7">
    <name type="scientific">Saezia sanguinis</name>
    <dbReference type="NCBI Taxonomy" id="1965230"/>
    <lineage>
        <taxon>Bacteria</taxon>
        <taxon>Pseudomonadati</taxon>
        <taxon>Pseudomonadota</taxon>
        <taxon>Betaproteobacteria</taxon>
        <taxon>Burkholderiales</taxon>
        <taxon>Saeziaceae</taxon>
        <taxon>Saezia</taxon>
    </lineage>
</organism>
<evidence type="ECO:0000313" key="6">
    <source>
        <dbReference type="EMBL" id="RUS65493.1"/>
    </source>
</evidence>
<dbReference type="PROSITE" id="PS01211">
    <property type="entry name" value="UPF0001"/>
    <property type="match status" value="1"/>
</dbReference>
<gene>
    <name evidence="6" type="ORF">CUZ56_02950</name>
</gene>
<evidence type="ECO:0000256" key="4">
    <source>
        <dbReference type="RuleBase" id="RU004514"/>
    </source>
</evidence>
<comment type="similarity">
    <text evidence="2 4">Belongs to the pyridoxal phosphate-binding protein YggS/PROSC family.</text>
</comment>
<dbReference type="SUPFAM" id="SSF51419">
    <property type="entry name" value="PLP-binding barrel"/>
    <property type="match status" value="1"/>
</dbReference>
<dbReference type="OrthoDB" id="9804072at2"/>
<comment type="caution">
    <text evidence="6">The sequence shown here is derived from an EMBL/GenBank/DDBJ whole genome shotgun (WGS) entry which is preliminary data.</text>
</comment>
<comment type="function">
    <text evidence="2">Pyridoxal 5'-phosphate (PLP)-binding protein, which is involved in PLP homeostasis.</text>
</comment>
<dbReference type="InterPro" id="IPR001608">
    <property type="entry name" value="Ala_racemase_N"/>
</dbReference>
<reference evidence="6 7" key="1">
    <citation type="submission" date="2018-01" db="EMBL/GenBank/DDBJ databases">
        <title>Saezia sanguinis gen. nov., sp. nov., in the order Burkholderiales isolated from human blood.</title>
        <authorList>
            <person name="Medina-Pascual M.J."/>
            <person name="Valdezate S."/>
            <person name="Monzon S."/>
            <person name="Cuesta I."/>
            <person name="Carrasco G."/>
            <person name="Villalon P."/>
            <person name="Saez-Nieto J.A."/>
        </authorList>
    </citation>
    <scope>NUCLEOTIDE SEQUENCE [LARGE SCALE GENOMIC DNA]</scope>
    <source>
        <strain evidence="6 7">CNM695-12</strain>
    </source>
</reference>
<dbReference type="Pfam" id="PF01168">
    <property type="entry name" value="Ala_racemase_N"/>
    <property type="match status" value="1"/>
</dbReference>
<dbReference type="InterPro" id="IPR011078">
    <property type="entry name" value="PyrdxlP_homeostasis"/>
</dbReference>
<dbReference type="AlphaFoldDB" id="A0A433S9R6"/>
<dbReference type="PANTHER" id="PTHR10146:SF14">
    <property type="entry name" value="PYRIDOXAL PHOSPHATE HOMEOSTASIS PROTEIN"/>
    <property type="match status" value="1"/>
</dbReference>
<dbReference type="EMBL" id="PQSP01000012">
    <property type="protein sequence ID" value="RUS65493.1"/>
    <property type="molecule type" value="Genomic_DNA"/>
</dbReference>
<name>A0A433S9R6_9BURK</name>
<keyword evidence="7" id="KW-1185">Reference proteome</keyword>
<evidence type="ECO:0000256" key="3">
    <source>
        <dbReference type="PIRSR" id="PIRSR004848-1"/>
    </source>
</evidence>
<accession>A0A433S9R6</accession>
<dbReference type="Proteomes" id="UP000286947">
    <property type="component" value="Unassembled WGS sequence"/>
</dbReference>
<keyword evidence="1 2" id="KW-0663">Pyridoxal phosphate</keyword>
<dbReference type="FunFam" id="3.20.20.10:FF:000018">
    <property type="entry name" value="Pyridoxal phosphate homeostasis protein"/>
    <property type="match status" value="1"/>
</dbReference>
<dbReference type="InterPro" id="IPR029066">
    <property type="entry name" value="PLP-binding_barrel"/>
</dbReference>
<feature type="modified residue" description="N6-(pyridoxal phosphate)lysine" evidence="2 3">
    <location>
        <position position="36"/>
    </location>
</feature>
<dbReference type="Gene3D" id="3.20.20.10">
    <property type="entry name" value="Alanine racemase"/>
    <property type="match status" value="1"/>
</dbReference>
<dbReference type="HAMAP" id="MF_02087">
    <property type="entry name" value="PLP_homeostasis"/>
    <property type="match status" value="1"/>
</dbReference>
<protein>
    <recommendedName>
        <fullName evidence="2">Pyridoxal phosphate homeostasis protein</fullName>
        <shortName evidence="2">PLP homeostasis protein</shortName>
    </recommendedName>
</protein>
<evidence type="ECO:0000259" key="5">
    <source>
        <dbReference type="Pfam" id="PF01168"/>
    </source>
</evidence>
<dbReference type="CDD" id="cd06824">
    <property type="entry name" value="PLPDE_III_Yggs_like"/>
    <property type="match status" value="1"/>
</dbReference>
<dbReference type="PANTHER" id="PTHR10146">
    <property type="entry name" value="PROLINE SYNTHETASE CO-TRANSCRIBED BACTERIAL HOMOLOG PROTEIN"/>
    <property type="match status" value="1"/>
</dbReference>
<proteinExistence type="inferred from homology"/>
<dbReference type="NCBIfam" id="TIGR00044">
    <property type="entry name" value="YggS family pyridoxal phosphate-dependent enzyme"/>
    <property type="match status" value="1"/>
</dbReference>
<dbReference type="GO" id="GO:0030170">
    <property type="term" value="F:pyridoxal phosphate binding"/>
    <property type="evidence" value="ECO:0007669"/>
    <property type="project" value="UniProtKB-UniRule"/>
</dbReference>